<proteinExistence type="inferred from homology"/>
<feature type="domain" description="Alcohol dehydrogenase-like N-terminal" evidence="9">
    <location>
        <begin position="30"/>
        <end position="109"/>
    </location>
</feature>
<dbReference type="GO" id="GO:0004022">
    <property type="term" value="F:alcohol dehydrogenase (NAD+) activity"/>
    <property type="evidence" value="ECO:0007669"/>
    <property type="project" value="UniProtKB-EC"/>
</dbReference>
<sequence>MDEVHLAVFHGSGIPMTIRKICITEIKVAPNEILGKMLYSSRCGSDLHTIDGRRIEPTPSVLGHEGVAEVVISNRTEVEIGAKFTFSVIDSCSNCELCSRGLNQKCISLFKHINTKIVAPVNCALATVINALSDIETLTAASNPGTVLVQGDGLLGIYSCAWLSSHGYKVFCSGLISKRLELISQFGGSPLHAEDSSKLIEANSIDIVVEVCGAKSTVPEAMRVLKPGGLYILVGMIHPDSHLNLTAEMIMRKCLTIRGVHNYSGRHLQTAVEFLCSTSDKFAYEKLYDPYIYTLNNISKAIEAAQSLEYHRVLVKPF</sequence>
<evidence type="ECO:0000256" key="6">
    <source>
        <dbReference type="ARBA" id="ARBA00023002"/>
    </source>
</evidence>
<keyword evidence="4" id="KW-0479">Metal-binding</keyword>
<dbReference type="PANTHER" id="PTHR42940">
    <property type="entry name" value="ALCOHOL DEHYDROGENASE 1-RELATED"/>
    <property type="match status" value="1"/>
</dbReference>
<evidence type="ECO:0000256" key="1">
    <source>
        <dbReference type="ARBA" id="ARBA00001947"/>
    </source>
</evidence>
<protein>
    <recommendedName>
        <fullName evidence="3">alcohol dehydrogenase</fullName>
        <ecNumber evidence="3">1.1.1.1</ecNumber>
    </recommendedName>
</protein>
<evidence type="ECO:0000256" key="7">
    <source>
        <dbReference type="ARBA" id="ARBA00023027"/>
    </source>
</evidence>
<feature type="domain" description="Alcohol dehydrogenase-like C-terminal" evidence="8">
    <location>
        <begin position="155"/>
        <end position="275"/>
    </location>
</feature>
<keyword evidence="7" id="KW-0520">NAD</keyword>
<comment type="similarity">
    <text evidence="2">Belongs to the zinc-containing alcohol dehydrogenase family.</text>
</comment>
<dbReference type="GO" id="GO:0005737">
    <property type="term" value="C:cytoplasm"/>
    <property type="evidence" value="ECO:0007669"/>
    <property type="project" value="TreeGrafter"/>
</dbReference>
<keyword evidence="6" id="KW-0560">Oxidoreductase</keyword>
<dbReference type="InterPro" id="IPR013149">
    <property type="entry name" value="ADH-like_C"/>
</dbReference>
<dbReference type="Gene3D" id="3.40.50.720">
    <property type="entry name" value="NAD(P)-binding Rossmann-like Domain"/>
    <property type="match status" value="1"/>
</dbReference>
<evidence type="ECO:0000259" key="9">
    <source>
        <dbReference type="Pfam" id="PF08240"/>
    </source>
</evidence>
<dbReference type="Pfam" id="PF08240">
    <property type="entry name" value="ADH_N"/>
    <property type="match status" value="1"/>
</dbReference>
<accession>A0A7J7J5Q3</accession>
<dbReference type="OrthoDB" id="3941538at2759"/>
<dbReference type="EMBL" id="VXIV02003139">
    <property type="protein sequence ID" value="KAF6021054.1"/>
    <property type="molecule type" value="Genomic_DNA"/>
</dbReference>
<dbReference type="AlphaFoldDB" id="A0A7J7J5Q3"/>
<comment type="caution">
    <text evidence="10">The sequence shown here is derived from an EMBL/GenBank/DDBJ whole genome shotgun (WGS) entry which is preliminary data.</text>
</comment>
<evidence type="ECO:0000256" key="3">
    <source>
        <dbReference type="ARBA" id="ARBA00013190"/>
    </source>
</evidence>
<dbReference type="EC" id="1.1.1.1" evidence="3"/>
<dbReference type="GO" id="GO:0046872">
    <property type="term" value="F:metal ion binding"/>
    <property type="evidence" value="ECO:0007669"/>
    <property type="project" value="UniProtKB-KW"/>
</dbReference>
<keyword evidence="11" id="KW-1185">Reference proteome</keyword>
<comment type="cofactor">
    <cofactor evidence="1">
        <name>Zn(2+)</name>
        <dbReference type="ChEBI" id="CHEBI:29105"/>
    </cofactor>
</comment>
<dbReference type="InterPro" id="IPR013154">
    <property type="entry name" value="ADH-like_N"/>
</dbReference>
<dbReference type="Pfam" id="PF00107">
    <property type="entry name" value="ADH_zinc_N"/>
    <property type="match status" value="1"/>
</dbReference>
<reference evidence="10" key="1">
    <citation type="submission" date="2020-06" db="EMBL/GenBank/DDBJ databases">
        <title>Draft genome of Bugula neritina, a colonial animal packing powerful symbionts and potential medicines.</title>
        <authorList>
            <person name="Rayko M."/>
        </authorList>
    </citation>
    <scope>NUCLEOTIDE SEQUENCE [LARGE SCALE GENOMIC DNA]</scope>
    <source>
        <strain evidence="10">Kwan_BN1</strain>
    </source>
</reference>
<dbReference type="SUPFAM" id="SSF50129">
    <property type="entry name" value="GroES-like"/>
    <property type="match status" value="1"/>
</dbReference>
<dbReference type="Proteomes" id="UP000593567">
    <property type="component" value="Unassembled WGS sequence"/>
</dbReference>
<evidence type="ECO:0000256" key="2">
    <source>
        <dbReference type="ARBA" id="ARBA00008072"/>
    </source>
</evidence>
<dbReference type="SUPFAM" id="SSF51735">
    <property type="entry name" value="NAD(P)-binding Rossmann-fold domains"/>
    <property type="match status" value="1"/>
</dbReference>
<gene>
    <name evidence="10" type="ORF">EB796_020701</name>
</gene>
<dbReference type="InterPro" id="IPR036291">
    <property type="entry name" value="NAD(P)-bd_dom_sf"/>
</dbReference>
<evidence type="ECO:0000313" key="11">
    <source>
        <dbReference type="Proteomes" id="UP000593567"/>
    </source>
</evidence>
<dbReference type="PANTHER" id="PTHR42940:SF3">
    <property type="entry name" value="ALCOHOL DEHYDROGENASE 1-RELATED"/>
    <property type="match status" value="1"/>
</dbReference>
<evidence type="ECO:0000313" key="10">
    <source>
        <dbReference type="EMBL" id="KAF6021054.1"/>
    </source>
</evidence>
<evidence type="ECO:0000256" key="5">
    <source>
        <dbReference type="ARBA" id="ARBA00022833"/>
    </source>
</evidence>
<dbReference type="InterPro" id="IPR011032">
    <property type="entry name" value="GroES-like_sf"/>
</dbReference>
<evidence type="ECO:0000256" key="4">
    <source>
        <dbReference type="ARBA" id="ARBA00022723"/>
    </source>
</evidence>
<organism evidence="10 11">
    <name type="scientific">Bugula neritina</name>
    <name type="common">Brown bryozoan</name>
    <name type="synonym">Sertularia neritina</name>
    <dbReference type="NCBI Taxonomy" id="10212"/>
    <lineage>
        <taxon>Eukaryota</taxon>
        <taxon>Metazoa</taxon>
        <taxon>Spiralia</taxon>
        <taxon>Lophotrochozoa</taxon>
        <taxon>Bryozoa</taxon>
        <taxon>Gymnolaemata</taxon>
        <taxon>Cheilostomatida</taxon>
        <taxon>Flustrina</taxon>
        <taxon>Buguloidea</taxon>
        <taxon>Bugulidae</taxon>
        <taxon>Bugula</taxon>
    </lineage>
</organism>
<keyword evidence="5" id="KW-0862">Zinc</keyword>
<evidence type="ECO:0000259" key="8">
    <source>
        <dbReference type="Pfam" id="PF00107"/>
    </source>
</evidence>
<name>A0A7J7J5Q3_BUGNE</name>
<dbReference type="Gene3D" id="3.90.180.10">
    <property type="entry name" value="Medium-chain alcohol dehydrogenases, catalytic domain"/>
    <property type="match status" value="2"/>
</dbReference>